<protein>
    <submittedName>
        <fullName evidence="1">Uncharacterized protein</fullName>
    </submittedName>
</protein>
<evidence type="ECO:0000313" key="1">
    <source>
        <dbReference type="EMBL" id="SDN12243.1"/>
    </source>
</evidence>
<dbReference type="AlphaFoldDB" id="A0A1G9YV23"/>
<sequence length="104" mass="11839">MTSESFERWLPNSQCSIARLTKLSLPGYFRNYISDCAVLKAIPWWARMLLPAEYLETLVEKASSEYLEFEPAGLGDMEAVKRGLGTAFMVMAKPNHISYRKSDL</sequence>
<accession>A0A1G9YV23</accession>
<dbReference type="STRING" id="563176.SAMN04488090_5032"/>
<organism evidence="1 2">
    <name type="scientific">Siphonobacter aquaeclarae</name>
    <dbReference type="NCBI Taxonomy" id="563176"/>
    <lineage>
        <taxon>Bacteria</taxon>
        <taxon>Pseudomonadati</taxon>
        <taxon>Bacteroidota</taxon>
        <taxon>Cytophagia</taxon>
        <taxon>Cytophagales</taxon>
        <taxon>Cytophagaceae</taxon>
        <taxon>Siphonobacter</taxon>
    </lineage>
</organism>
<keyword evidence="2" id="KW-1185">Reference proteome</keyword>
<dbReference type="EMBL" id="FNGS01000017">
    <property type="protein sequence ID" value="SDN12243.1"/>
    <property type="molecule type" value="Genomic_DNA"/>
</dbReference>
<evidence type="ECO:0000313" key="2">
    <source>
        <dbReference type="Proteomes" id="UP000198901"/>
    </source>
</evidence>
<dbReference type="Proteomes" id="UP000198901">
    <property type="component" value="Unassembled WGS sequence"/>
</dbReference>
<proteinExistence type="predicted"/>
<gene>
    <name evidence="1" type="ORF">SAMN04488090_5032</name>
</gene>
<name>A0A1G9YV23_9BACT</name>
<reference evidence="1 2" key="1">
    <citation type="submission" date="2016-10" db="EMBL/GenBank/DDBJ databases">
        <authorList>
            <person name="de Groot N.N."/>
        </authorList>
    </citation>
    <scope>NUCLEOTIDE SEQUENCE [LARGE SCALE GENOMIC DNA]</scope>
    <source>
        <strain evidence="1 2">DSM 21668</strain>
    </source>
</reference>